<accession>A0ABY5VGV9</accession>
<proteinExistence type="predicted"/>
<dbReference type="RefSeq" id="WP_044983049.1">
    <property type="nucleotide sequence ID" value="NZ_CABLBR010000005.1"/>
</dbReference>
<dbReference type="Proteomes" id="UP001060164">
    <property type="component" value="Chromosome"/>
</dbReference>
<organism evidence="1 2">
    <name type="scientific">Ruminococcus gauvreauii</name>
    <dbReference type="NCBI Taxonomy" id="438033"/>
    <lineage>
        <taxon>Bacteria</taxon>
        <taxon>Bacillati</taxon>
        <taxon>Bacillota</taxon>
        <taxon>Clostridia</taxon>
        <taxon>Eubacteriales</taxon>
        <taxon>Oscillospiraceae</taxon>
        <taxon>Ruminococcus</taxon>
    </lineage>
</organism>
<protein>
    <submittedName>
        <fullName evidence="1">Uncharacterized protein</fullName>
    </submittedName>
</protein>
<reference evidence="1" key="1">
    <citation type="journal article" date="2022" name="Cell">
        <title>Design, construction, and in vivo augmentation of a complex gut microbiome.</title>
        <authorList>
            <person name="Cheng A.G."/>
            <person name="Ho P.Y."/>
            <person name="Aranda-Diaz A."/>
            <person name="Jain S."/>
            <person name="Yu F.B."/>
            <person name="Meng X."/>
            <person name="Wang M."/>
            <person name="Iakiviak M."/>
            <person name="Nagashima K."/>
            <person name="Zhao A."/>
            <person name="Murugkar P."/>
            <person name="Patil A."/>
            <person name="Atabakhsh K."/>
            <person name="Weakley A."/>
            <person name="Yan J."/>
            <person name="Brumbaugh A.R."/>
            <person name="Higginbottom S."/>
            <person name="Dimas A."/>
            <person name="Shiver A.L."/>
            <person name="Deutschbauer A."/>
            <person name="Neff N."/>
            <person name="Sonnenburg J.L."/>
            <person name="Huang K.C."/>
            <person name="Fischbach M.A."/>
        </authorList>
    </citation>
    <scope>NUCLEOTIDE SEQUENCE</scope>
    <source>
        <strain evidence="1">DSM 19829</strain>
    </source>
</reference>
<gene>
    <name evidence="1" type="ORF">NQ502_00235</name>
</gene>
<sequence>MKEKSTPQMTTLDQMVNDDSLQMMKAAIPYVSPNGRKTLSLLTKFMELRKTMSMFNQPHMDMSIMSSEETTVSPEEMLRDIQQYTSGSLHDSIDGMLNAFQTAQMFMMLQNMEEEE</sequence>
<dbReference type="EMBL" id="CP102290">
    <property type="protein sequence ID" value="UWP59532.1"/>
    <property type="molecule type" value="Genomic_DNA"/>
</dbReference>
<keyword evidence="2" id="KW-1185">Reference proteome</keyword>
<evidence type="ECO:0000313" key="2">
    <source>
        <dbReference type="Proteomes" id="UP001060164"/>
    </source>
</evidence>
<name>A0ABY5VGV9_9FIRM</name>
<evidence type="ECO:0000313" key="1">
    <source>
        <dbReference type="EMBL" id="UWP59532.1"/>
    </source>
</evidence>